<dbReference type="Proteomes" id="UP000377595">
    <property type="component" value="Unassembled WGS sequence"/>
</dbReference>
<dbReference type="EMBL" id="BLAF01000080">
    <property type="protein sequence ID" value="GES26127.1"/>
    <property type="molecule type" value="Genomic_DNA"/>
</dbReference>
<proteinExistence type="predicted"/>
<dbReference type="AlphaFoldDB" id="A0A5M3XYC2"/>
<reference evidence="1 2" key="1">
    <citation type="submission" date="2019-10" db="EMBL/GenBank/DDBJ databases">
        <title>Whole genome shotgun sequence of Acrocarpospora pleiomorpha NBRC 16267.</title>
        <authorList>
            <person name="Ichikawa N."/>
            <person name="Kimura A."/>
            <person name="Kitahashi Y."/>
            <person name="Komaki H."/>
            <person name="Oguchi A."/>
        </authorList>
    </citation>
    <scope>NUCLEOTIDE SEQUENCE [LARGE SCALE GENOMIC DNA]</scope>
    <source>
        <strain evidence="1 2">NBRC 16267</strain>
    </source>
</reference>
<evidence type="ECO:0000313" key="1">
    <source>
        <dbReference type="EMBL" id="GES26127.1"/>
    </source>
</evidence>
<gene>
    <name evidence="1" type="ORF">Aple_090260</name>
</gene>
<dbReference type="RefSeq" id="WP_218038830.1">
    <property type="nucleotide sequence ID" value="NZ_BAAAHM010000056.1"/>
</dbReference>
<protein>
    <submittedName>
        <fullName evidence="1">Uncharacterized protein</fullName>
    </submittedName>
</protein>
<name>A0A5M3XYC2_9ACTN</name>
<keyword evidence="2" id="KW-1185">Reference proteome</keyword>
<comment type="caution">
    <text evidence="1">The sequence shown here is derived from an EMBL/GenBank/DDBJ whole genome shotgun (WGS) entry which is preliminary data.</text>
</comment>
<evidence type="ECO:0000313" key="2">
    <source>
        <dbReference type="Proteomes" id="UP000377595"/>
    </source>
</evidence>
<sequence length="57" mass="6305">MTNRIWTAVGPDPVTTLHNVRWGDDQEDYEDQLVWVFEISGSVPPSHFADGYAGAVG</sequence>
<accession>A0A5M3XYC2</accession>
<organism evidence="1 2">
    <name type="scientific">Acrocarpospora pleiomorpha</name>
    <dbReference type="NCBI Taxonomy" id="90975"/>
    <lineage>
        <taxon>Bacteria</taxon>
        <taxon>Bacillati</taxon>
        <taxon>Actinomycetota</taxon>
        <taxon>Actinomycetes</taxon>
        <taxon>Streptosporangiales</taxon>
        <taxon>Streptosporangiaceae</taxon>
        <taxon>Acrocarpospora</taxon>
    </lineage>
</organism>